<dbReference type="AlphaFoldDB" id="A0A4Y2GI65"/>
<evidence type="ECO:0000313" key="3">
    <source>
        <dbReference type="EMBL" id="GBM52456.1"/>
    </source>
</evidence>
<feature type="compositionally biased region" description="Polar residues" evidence="1">
    <location>
        <begin position="51"/>
        <end position="63"/>
    </location>
</feature>
<reference evidence="3 4" key="1">
    <citation type="journal article" date="2019" name="Sci. Rep.">
        <title>Orb-weaving spider Araneus ventricosus genome elucidates the spidroin gene catalogue.</title>
        <authorList>
            <person name="Kono N."/>
            <person name="Nakamura H."/>
            <person name="Ohtoshi R."/>
            <person name="Moran D.A.P."/>
            <person name="Shinohara A."/>
            <person name="Yoshida Y."/>
            <person name="Fujiwara M."/>
            <person name="Mori M."/>
            <person name="Tomita M."/>
            <person name="Arakawa K."/>
        </authorList>
    </citation>
    <scope>NUCLEOTIDE SEQUENCE [LARGE SCALE GENOMIC DNA]</scope>
</reference>
<evidence type="ECO:0000256" key="2">
    <source>
        <dbReference type="SAM" id="Phobius"/>
    </source>
</evidence>
<feature type="compositionally biased region" description="Polar residues" evidence="1">
    <location>
        <begin position="1"/>
        <end position="10"/>
    </location>
</feature>
<feature type="transmembrane region" description="Helical" evidence="2">
    <location>
        <begin position="278"/>
        <end position="298"/>
    </location>
</feature>
<feature type="transmembrane region" description="Helical" evidence="2">
    <location>
        <begin position="194"/>
        <end position="215"/>
    </location>
</feature>
<sequence length="317" mass="35282">MADTKQVSLESDSETFAEASRMSVTDQSGRLSRTDSSVSAPPAKEAFLSANEISQDASESSGTIEPFSGESGSTLIASQTVGGVSEDEQQPPEDDPAAPLISPRYEDFVPPVNASDDRTSEPPPPQRPSYIQCMCCCYITTYNIHEDRQKVTYYIHYTRKIRNSKFILLVLAALLSIPISSIYFGVAYKESCPMARFLPVLLILMGVVGVIFIVVRLVTISTRRCLCNVKEPSKTISISLTFMLMVFMATEMLNIYSRKPVFDNPKDPSFCEKAFYDYVFYMNFAVLVIGILALLLHIPKEPRSDGRVIAQEHFEAM</sequence>
<dbReference type="Proteomes" id="UP000499080">
    <property type="component" value="Unassembled WGS sequence"/>
</dbReference>
<protein>
    <submittedName>
        <fullName evidence="3">Uncharacterized protein</fullName>
    </submittedName>
</protein>
<feature type="compositionally biased region" description="Acidic residues" evidence="1">
    <location>
        <begin position="85"/>
        <end position="96"/>
    </location>
</feature>
<comment type="caution">
    <text evidence="3">The sequence shown here is derived from an EMBL/GenBank/DDBJ whole genome shotgun (WGS) entry which is preliminary data.</text>
</comment>
<dbReference type="EMBL" id="BGPR01001378">
    <property type="protein sequence ID" value="GBM52456.1"/>
    <property type="molecule type" value="Genomic_DNA"/>
</dbReference>
<feature type="transmembrane region" description="Helical" evidence="2">
    <location>
        <begin position="166"/>
        <end position="188"/>
    </location>
</feature>
<feature type="compositionally biased region" description="Polar residues" evidence="1">
    <location>
        <begin position="22"/>
        <end position="39"/>
    </location>
</feature>
<name>A0A4Y2GI65_ARAVE</name>
<evidence type="ECO:0000313" key="4">
    <source>
        <dbReference type="Proteomes" id="UP000499080"/>
    </source>
</evidence>
<organism evidence="3 4">
    <name type="scientific">Araneus ventricosus</name>
    <name type="common">Orbweaver spider</name>
    <name type="synonym">Epeira ventricosa</name>
    <dbReference type="NCBI Taxonomy" id="182803"/>
    <lineage>
        <taxon>Eukaryota</taxon>
        <taxon>Metazoa</taxon>
        <taxon>Ecdysozoa</taxon>
        <taxon>Arthropoda</taxon>
        <taxon>Chelicerata</taxon>
        <taxon>Arachnida</taxon>
        <taxon>Araneae</taxon>
        <taxon>Araneomorphae</taxon>
        <taxon>Entelegynae</taxon>
        <taxon>Araneoidea</taxon>
        <taxon>Araneidae</taxon>
        <taxon>Araneus</taxon>
    </lineage>
</organism>
<feature type="region of interest" description="Disordered" evidence="1">
    <location>
        <begin position="1"/>
        <end position="102"/>
    </location>
</feature>
<gene>
    <name evidence="3" type="ORF">AVEN_214544_1</name>
</gene>
<accession>A0A4Y2GI65</accession>
<keyword evidence="4" id="KW-1185">Reference proteome</keyword>
<dbReference type="OrthoDB" id="6429720at2759"/>
<proteinExistence type="predicted"/>
<keyword evidence="2" id="KW-0812">Transmembrane</keyword>
<feature type="compositionally biased region" description="Polar residues" evidence="1">
    <location>
        <begin position="70"/>
        <end position="82"/>
    </location>
</feature>
<keyword evidence="2" id="KW-0472">Membrane</keyword>
<keyword evidence="2" id="KW-1133">Transmembrane helix</keyword>
<feature type="transmembrane region" description="Helical" evidence="2">
    <location>
        <begin position="236"/>
        <end position="258"/>
    </location>
</feature>
<evidence type="ECO:0000256" key="1">
    <source>
        <dbReference type="SAM" id="MobiDB-lite"/>
    </source>
</evidence>